<sequence length="260" mass="27320">MHLTALLVVGAVRAMGAALAPRAVNCDFATTADAGATCASFSSSWALSVTDLQKLNPGITCPNLDTSKSYCVVGTATDEPTRSTSTTTTATQPTATDEPIPSTSTTTTATQPTTTDSAPSNSPTMPGIASNCDGFHKVSSGDQCDTIAKEYSITEAQFKSWNSQVDAKCSNLWFDYFVCVHVPGAVTTSAPQPTAPAGPTPQMPGIVSNCNKYHLIEDGESCWSIYTEAGITLAQLRKWNSEVDASCSNLWLGYYICTGV</sequence>
<reference evidence="6" key="2">
    <citation type="journal article" date="2023" name="IMA Fungus">
        <title>Comparative genomic study of the Penicillium genus elucidates a diverse pangenome and 15 lateral gene transfer events.</title>
        <authorList>
            <person name="Petersen C."/>
            <person name="Sorensen T."/>
            <person name="Nielsen M.R."/>
            <person name="Sondergaard T.E."/>
            <person name="Sorensen J.L."/>
            <person name="Fitzpatrick D.A."/>
            <person name="Frisvad J.C."/>
            <person name="Nielsen K.L."/>
        </authorList>
    </citation>
    <scope>NUCLEOTIDE SEQUENCE</scope>
    <source>
        <strain evidence="6">IBT 22155</strain>
    </source>
</reference>
<feature type="domain" description="LysM" evidence="5">
    <location>
        <begin position="212"/>
        <end position="258"/>
    </location>
</feature>
<evidence type="ECO:0000256" key="1">
    <source>
        <dbReference type="ARBA" id="ARBA00022669"/>
    </source>
</evidence>
<feature type="region of interest" description="Disordered" evidence="3">
    <location>
        <begin position="77"/>
        <end position="123"/>
    </location>
</feature>
<dbReference type="PANTHER" id="PTHR34997">
    <property type="entry name" value="AM15"/>
    <property type="match status" value="1"/>
</dbReference>
<dbReference type="AlphaFoldDB" id="A0A9W9H5J4"/>
<dbReference type="SMART" id="SM00257">
    <property type="entry name" value="LysM"/>
    <property type="match status" value="2"/>
</dbReference>
<feature type="domain" description="LysM" evidence="5">
    <location>
        <begin position="28"/>
        <end position="72"/>
    </location>
</feature>
<proteinExistence type="predicted"/>
<keyword evidence="1" id="KW-0147">Chitin-binding</keyword>
<reference evidence="6" key="1">
    <citation type="submission" date="2022-11" db="EMBL/GenBank/DDBJ databases">
        <authorList>
            <person name="Petersen C."/>
        </authorList>
    </citation>
    <scope>NUCLEOTIDE SEQUENCE</scope>
    <source>
        <strain evidence="6">IBT 22155</strain>
    </source>
</reference>
<dbReference type="EMBL" id="JAPQKL010000003">
    <property type="protein sequence ID" value="KAJ5139057.1"/>
    <property type="molecule type" value="Genomic_DNA"/>
</dbReference>
<evidence type="ECO:0000256" key="2">
    <source>
        <dbReference type="ARBA" id="ARBA00023026"/>
    </source>
</evidence>
<dbReference type="Pfam" id="PF01476">
    <property type="entry name" value="LysM"/>
    <property type="match status" value="3"/>
</dbReference>
<dbReference type="Proteomes" id="UP001149079">
    <property type="component" value="Unassembled WGS sequence"/>
</dbReference>
<dbReference type="GO" id="GO:0008061">
    <property type="term" value="F:chitin binding"/>
    <property type="evidence" value="ECO:0007669"/>
    <property type="project" value="UniProtKB-KW"/>
</dbReference>
<protein>
    <recommendedName>
        <fullName evidence="5">LysM domain-containing protein</fullName>
    </recommendedName>
</protein>
<evidence type="ECO:0000259" key="5">
    <source>
        <dbReference type="PROSITE" id="PS51782"/>
    </source>
</evidence>
<evidence type="ECO:0000256" key="4">
    <source>
        <dbReference type="SAM" id="SignalP"/>
    </source>
</evidence>
<keyword evidence="7" id="KW-1185">Reference proteome</keyword>
<comment type="caution">
    <text evidence="6">The sequence shown here is derived from an EMBL/GenBank/DDBJ whole genome shotgun (WGS) entry which is preliminary data.</text>
</comment>
<evidence type="ECO:0000313" key="7">
    <source>
        <dbReference type="Proteomes" id="UP001149079"/>
    </source>
</evidence>
<keyword evidence="4" id="KW-0732">Signal</keyword>
<dbReference type="GeneID" id="81403819"/>
<dbReference type="PANTHER" id="PTHR34997:SF18">
    <property type="entry name" value="LYSM DOMAIN-CONTAINING PROTEIN"/>
    <property type="match status" value="1"/>
</dbReference>
<keyword evidence="2" id="KW-0843">Virulence</keyword>
<dbReference type="InterPro" id="IPR036779">
    <property type="entry name" value="LysM_dom_sf"/>
</dbReference>
<feature type="chain" id="PRO_5040836359" description="LysM domain-containing protein" evidence="4">
    <location>
        <begin position="19"/>
        <end position="260"/>
    </location>
</feature>
<accession>A0A9W9H5J4</accession>
<name>A0A9W9H5J4_9EURO</name>
<evidence type="ECO:0000313" key="6">
    <source>
        <dbReference type="EMBL" id="KAJ5139057.1"/>
    </source>
</evidence>
<dbReference type="Gene3D" id="3.10.350.10">
    <property type="entry name" value="LysM domain"/>
    <property type="match status" value="3"/>
</dbReference>
<dbReference type="RefSeq" id="XP_056523706.1">
    <property type="nucleotide sequence ID" value="XM_056664649.1"/>
</dbReference>
<dbReference type="SUPFAM" id="SSF54106">
    <property type="entry name" value="LysM domain"/>
    <property type="match status" value="2"/>
</dbReference>
<dbReference type="InterPro" id="IPR052210">
    <property type="entry name" value="LysM1-like"/>
</dbReference>
<organism evidence="6 7">
    <name type="scientific">Penicillium bovifimosum</name>
    <dbReference type="NCBI Taxonomy" id="126998"/>
    <lineage>
        <taxon>Eukaryota</taxon>
        <taxon>Fungi</taxon>
        <taxon>Dikarya</taxon>
        <taxon>Ascomycota</taxon>
        <taxon>Pezizomycotina</taxon>
        <taxon>Eurotiomycetes</taxon>
        <taxon>Eurotiomycetidae</taxon>
        <taxon>Eurotiales</taxon>
        <taxon>Aspergillaceae</taxon>
        <taxon>Penicillium</taxon>
    </lineage>
</organism>
<dbReference type="OrthoDB" id="5985073at2759"/>
<evidence type="ECO:0000256" key="3">
    <source>
        <dbReference type="SAM" id="MobiDB-lite"/>
    </source>
</evidence>
<feature type="domain" description="LysM" evidence="5">
    <location>
        <begin position="134"/>
        <end position="180"/>
    </location>
</feature>
<dbReference type="PROSITE" id="PS51782">
    <property type="entry name" value="LYSM"/>
    <property type="match status" value="3"/>
</dbReference>
<dbReference type="CDD" id="cd00118">
    <property type="entry name" value="LysM"/>
    <property type="match status" value="2"/>
</dbReference>
<feature type="compositionally biased region" description="Low complexity" evidence="3">
    <location>
        <begin position="77"/>
        <end position="120"/>
    </location>
</feature>
<dbReference type="InterPro" id="IPR018392">
    <property type="entry name" value="LysM"/>
</dbReference>
<gene>
    <name evidence="6" type="ORF">N7515_003905</name>
</gene>
<feature type="signal peptide" evidence="4">
    <location>
        <begin position="1"/>
        <end position="18"/>
    </location>
</feature>